<name>A0A0C3CDT7_HEBCY</name>
<dbReference type="EMBL" id="KN831778">
    <property type="protein sequence ID" value="KIM42379.1"/>
    <property type="molecule type" value="Genomic_DNA"/>
</dbReference>
<feature type="region of interest" description="Disordered" evidence="1">
    <location>
        <begin position="101"/>
        <end position="122"/>
    </location>
</feature>
<sequence>MSAENQGAHSSSDRNAPPFRAGALSPEEIRGECPQFRILIIGKANAGKTTILRKVCNAKPDAKPIIYDAKGNEVVQEVSPEPTKSFESLFKFLRRRKGRSGDALVPSTDAPNNSTDVLNPSTERGKHDIEYQLTYAGSNFIFHDSRGIESGSEDELKIVKEFIQKREQLVDLKDQLHVIWYCVPMDDHRPISGAEKAFFSLGTGRVPVVLIFTKFDALELKCYSELREQGKSHEEASIQAPGLANDTFQDKYLPRVQRAKFPPKTYVCLSGLDKEDNQCSELSEKTMNILDDDILINLFVSTQQNNLDLCIKQSIKYVWKTEALSQMLLVYQIIAVFPNFWYSQEVCG</sequence>
<dbReference type="Gene3D" id="3.40.50.300">
    <property type="entry name" value="P-loop containing nucleotide triphosphate hydrolases"/>
    <property type="match status" value="1"/>
</dbReference>
<dbReference type="STRING" id="686832.A0A0C3CDT7"/>
<feature type="compositionally biased region" description="Polar residues" evidence="1">
    <location>
        <begin position="109"/>
        <end position="122"/>
    </location>
</feature>
<organism evidence="2 3">
    <name type="scientific">Hebeloma cylindrosporum</name>
    <dbReference type="NCBI Taxonomy" id="76867"/>
    <lineage>
        <taxon>Eukaryota</taxon>
        <taxon>Fungi</taxon>
        <taxon>Dikarya</taxon>
        <taxon>Basidiomycota</taxon>
        <taxon>Agaricomycotina</taxon>
        <taxon>Agaricomycetes</taxon>
        <taxon>Agaricomycetidae</taxon>
        <taxon>Agaricales</taxon>
        <taxon>Agaricineae</taxon>
        <taxon>Hymenogastraceae</taxon>
        <taxon>Hebeloma</taxon>
    </lineage>
</organism>
<dbReference type="AlphaFoldDB" id="A0A0C3CDT7"/>
<evidence type="ECO:0000313" key="2">
    <source>
        <dbReference type="EMBL" id="KIM42379.1"/>
    </source>
</evidence>
<feature type="compositionally biased region" description="Polar residues" evidence="1">
    <location>
        <begin position="1"/>
        <end position="14"/>
    </location>
</feature>
<accession>A0A0C3CDT7</accession>
<evidence type="ECO:0000313" key="3">
    <source>
        <dbReference type="Proteomes" id="UP000053424"/>
    </source>
</evidence>
<gene>
    <name evidence="2" type="ORF">M413DRAFT_132909</name>
</gene>
<protein>
    <recommendedName>
        <fullName evidence="4">G domain-containing protein</fullName>
    </recommendedName>
</protein>
<proteinExistence type="predicted"/>
<keyword evidence="3" id="KW-1185">Reference proteome</keyword>
<dbReference type="InterPro" id="IPR027417">
    <property type="entry name" value="P-loop_NTPase"/>
</dbReference>
<dbReference type="Proteomes" id="UP000053424">
    <property type="component" value="Unassembled WGS sequence"/>
</dbReference>
<dbReference type="SUPFAM" id="SSF52540">
    <property type="entry name" value="P-loop containing nucleoside triphosphate hydrolases"/>
    <property type="match status" value="1"/>
</dbReference>
<reference evidence="2 3" key="1">
    <citation type="submission" date="2014-04" db="EMBL/GenBank/DDBJ databases">
        <authorList>
            <consortium name="DOE Joint Genome Institute"/>
            <person name="Kuo A."/>
            <person name="Gay G."/>
            <person name="Dore J."/>
            <person name="Kohler A."/>
            <person name="Nagy L.G."/>
            <person name="Floudas D."/>
            <person name="Copeland A."/>
            <person name="Barry K.W."/>
            <person name="Cichocki N."/>
            <person name="Veneault-Fourrey C."/>
            <person name="LaButti K."/>
            <person name="Lindquist E.A."/>
            <person name="Lipzen A."/>
            <person name="Lundell T."/>
            <person name="Morin E."/>
            <person name="Murat C."/>
            <person name="Sun H."/>
            <person name="Tunlid A."/>
            <person name="Henrissat B."/>
            <person name="Grigoriev I.V."/>
            <person name="Hibbett D.S."/>
            <person name="Martin F."/>
            <person name="Nordberg H.P."/>
            <person name="Cantor M.N."/>
            <person name="Hua S.X."/>
        </authorList>
    </citation>
    <scope>NUCLEOTIDE SEQUENCE [LARGE SCALE GENOMIC DNA]</scope>
    <source>
        <strain evidence="3">h7</strain>
    </source>
</reference>
<evidence type="ECO:0008006" key="4">
    <source>
        <dbReference type="Google" id="ProtNLM"/>
    </source>
</evidence>
<evidence type="ECO:0000256" key="1">
    <source>
        <dbReference type="SAM" id="MobiDB-lite"/>
    </source>
</evidence>
<dbReference type="OrthoDB" id="59699at2759"/>
<feature type="region of interest" description="Disordered" evidence="1">
    <location>
        <begin position="1"/>
        <end position="26"/>
    </location>
</feature>
<dbReference type="HOGENOM" id="CLU_023805_1_0_1"/>
<reference evidence="3" key="2">
    <citation type="submission" date="2015-01" db="EMBL/GenBank/DDBJ databases">
        <title>Evolutionary Origins and Diversification of the Mycorrhizal Mutualists.</title>
        <authorList>
            <consortium name="DOE Joint Genome Institute"/>
            <consortium name="Mycorrhizal Genomics Consortium"/>
            <person name="Kohler A."/>
            <person name="Kuo A."/>
            <person name="Nagy L.G."/>
            <person name="Floudas D."/>
            <person name="Copeland A."/>
            <person name="Barry K.W."/>
            <person name="Cichocki N."/>
            <person name="Veneault-Fourrey C."/>
            <person name="LaButti K."/>
            <person name="Lindquist E.A."/>
            <person name="Lipzen A."/>
            <person name="Lundell T."/>
            <person name="Morin E."/>
            <person name="Murat C."/>
            <person name="Riley R."/>
            <person name="Ohm R."/>
            <person name="Sun H."/>
            <person name="Tunlid A."/>
            <person name="Henrissat B."/>
            <person name="Grigoriev I.V."/>
            <person name="Hibbett D.S."/>
            <person name="Martin F."/>
        </authorList>
    </citation>
    <scope>NUCLEOTIDE SEQUENCE [LARGE SCALE GENOMIC DNA]</scope>
    <source>
        <strain evidence="3">h7</strain>
    </source>
</reference>